<evidence type="ECO:0008006" key="2">
    <source>
        <dbReference type="Google" id="ProtNLM"/>
    </source>
</evidence>
<reference evidence="1" key="2">
    <citation type="journal article" date="2024" name="Plant">
        <title>Genomic evolution and insights into agronomic trait innovations of Sesamum species.</title>
        <authorList>
            <person name="Miao H."/>
            <person name="Wang L."/>
            <person name="Qu L."/>
            <person name="Liu H."/>
            <person name="Sun Y."/>
            <person name="Le M."/>
            <person name="Wang Q."/>
            <person name="Wei S."/>
            <person name="Zheng Y."/>
            <person name="Lin W."/>
            <person name="Duan Y."/>
            <person name="Cao H."/>
            <person name="Xiong S."/>
            <person name="Wang X."/>
            <person name="Wei L."/>
            <person name="Li C."/>
            <person name="Ma Q."/>
            <person name="Ju M."/>
            <person name="Zhao R."/>
            <person name="Li G."/>
            <person name="Mu C."/>
            <person name="Tian Q."/>
            <person name="Mei H."/>
            <person name="Zhang T."/>
            <person name="Gao T."/>
            <person name="Zhang H."/>
        </authorList>
    </citation>
    <scope>NUCLEOTIDE SEQUENCE</scope>
    <source>
        <strain evidence="1">G02</strain>
    </source>
</reference>
<organism evidence="1">
    <name type="scientific">Sesamum radiatum</name>
    <name type="common">Black benniseed</name>
    <dbReference type="NCBI Taxonomy" id="300843"/>
    <lineage>
        <taxon>Eukaryota</taxon>
        <taxon>Viridiplantae</taxon>
        <taxon>Streptophyta</taxon>
        <taxon>Embryophyta</taxon>
        <taxon>Tracheophyta</taxon>
        <taxon>Spermatophyta</taxon>
        <taxon>Magnoliopsida</taxon>
        <taxon>eudicotyledons</taxon>
        <taxon>Gunneridae</taxon>
        <taxon>Pentapetalae</taxon>
        <taxon>asterids</taxon>
        <taxon>lamiids</taxon>
        <taxon>Lamiales</taxon>
        <taxon>Pedaliaceae</taxon>
        <taxon>Sesamum</taxon>
    </lineage>
</organism>
<gene>
    <name evidence="1" type="ORF">Sradi_2508900</name>
</gene>
<dbReference type="AlphaFoldDB" id="A0AAW2SMK2"/>
<proteinExistence type="predicted"/>
<name>A0AAW2SMK2_SESRA</name>
<accession>A0AAW2SMK2</accession>
<sequence length="113" mass="13038">MEGSIRHEIQALEINSPWKLTQLHVCKKPISWKWVFKTKLKANGSVERYKLTHKLEAYGLVQSAHDHYFFTMHADLGQQFLLVYVDDVPITGPSMSPIQGMKTYLHELLASKI</sequence>
<protein>
    <recommendedName>
        <fullName evidence="2">Reverse transcriptase Ty1/copia-type domain-containing protein</fullName>
    </recommendedName>
</protein>
<evidence type="ECO:0000313" key="1">
    <source>
        <dbReference type="EMBL" id="KAL0392861.1"/>
    </source>
</evidence>
<reference evidence="1" key="1">
    <citation type="submission" date="2020-06" db="EMBL/GenBank/DDBJ databases">
        <authorList>
            <person name="Li T."/>
            <person name="Hu X."/>
            <person name="Zhang T."/>
            <person name="Song X."/>
            <person name="Zhang H."/>
            <person name="Dai N."/>
            <person name="Sheng W."/>
            <person name="Hou X."/>
            <person name="Wei L."/>
        </authorList>
    </citation>
    <scope>NUCLEOTIDE SEQUENCE</scope>
    <source>
        <strain evidence="1">G02</strain>
        <tissue evidence="1">Leaf</tissue>
    </source>
</reference>
<comment type="caution">
    <text evidence="1">The sequence shown here is derived from an EMBL/GenBank/DDBJ whole genome shotgun (WGS) entry which is preliminary data.</text>
</comment>
<dbReference type="EMBL" id="JACGWJ010000010">
    <property type="protein sequence ID" value="KAL0392861.1"/>
    <property type="molecule type" value="Genomic_DNA"/>
</dbReference>